<proteinExistence type="predicted"/>
<feature type="compositionally biased region" description="Basic and acidic residues" evidence="1">
    <location>
        <begin position="126"/>
        <end position="138"/>
    </location>
</feature>
<comment type="caution">
    <text evidence="3">The sequence shown here is derived from an EMBL/GenBank/DDBJ whole genome shotgun (WGS) entry which is preliminary data.</text>
</comment>
<feature type="transmembrane region" description="Helical" evidence="2">
    <location>
        <begin position="360"/>
        <end position="380"/>
    </location>
</feature>
<dbReference type="AlphaFoldDB" id="A0A0L0MYF2"/>
<organism evidence="3 4">
    <name type="scientific">Tolypocladium ophioglossoides (strain CBS 100239)</name>
    <name type="common">Snaketongue truffleclub</name>
    <name type="synonym">Elaphocordyceps ophioglossoides</name>
    <dbReference type="NCBI Taxonomy" id="1163406"/>
    <lineage>
        <taxon>Eukaryota</taxon>
        <taxon>Fungi</taxon>
        <taxon>Dikarya</taxon>
        <taxon>Ascomycota</taxon>
        <taxon>Pezizomycotina</taxon>
        <taxon>Sordariomycetes</taxon>
        <taxon>Hypocreomycetidae</taxon>
        <taxon>Hypocreales</taxon>
        <taxon>Ophiocordycipitaceae</taxon>
        <taxon>Tolypocladium</taxon>
    </lineage>
</organism>
<feature type="region of interest" description="Disordered" evidence="1">
    <location>
        <begin position="404"/>
        <end position="438"/>
    </location>
</feature>
<gene>
    <name evidence="3" type="ORF">TOPH_08567</name>
</gene>
<keyword evidence="2" id="KW-0472">Membrane</keyword>
<sequence length="438" mass="47144">MKAAPDQTPLIKNTVPGMSSSPLNVAEHRITLVPAIVQKQNSKIIQDVWGKLSKQEAEVTASATAHRDPRWISRLTYVALLQPRQRLLRLARRALAKDLQVAVALHRPVGPPQLQGHDDEPDEPHDEEHKRADHDNGGKEAPVVDEPEYAAAVEDPETADGREDADDARRGEQHDEDPKVELPPRPVVRADVANDPAVATQGAGAQHRRRRHGDVRFRSSAGRIGLVPAQTSVSQATQDQGNALLSTKHLTVVTVEYLASCSVQQNPRRSAQCAGRHVASDGAGGTWTWTMGARDACTPKAPPRQRLRVQARVCRACRTADSRLRAAALGPHGLMLSVCRAFTTWLVVTPTPILLGKSAFGAYFLCGGLALGTVAVLAAYMPEPRGQSLETIQEAFHWPATRAAPTPQTPIVPSQDASAELASRSTTTGAGSVESMDG</sequence>
<reference evidence="3 4" key="1">
    <citation type="journal article" date="2015" name="BMC Genomics">
        <title>The genome of the truffle-parasite Tolypocladium ophioglossoides and the evolution of antifungal peptaibiotics.</title>
        <authorList>
            <person name="Quandt C.A."/>
            <person name="Bushley K.E."/>
            <person name="Spatafora J.W."/>
        </authorList>
    </citation>
    <scope>NUCLEOTIDE SEQUENCE [LARGE SCALE GENOMIC DNA]</scope>
    <source>
        <strain evidence="3 4">CBS 100239</strain>
    </source>
</reference>
<dbReference type="Gene3D" id="1.20.1250.20">
    <property type="entry name" value="MFS general substrate transporter like domains"/>
    <property type="match status" value="1"/>
</dbReference>
<evidence type="ECO:0000256" key="2">
    <source>
        <dbReference type="SAM" id="Phobius"/>
    </source>
</evidence>
<keyword evidence="2" id="KW-0812">Transmembrane</keyword>
<protein>
    <submittedName>
        <fullName evidence="3">Uncharacterized protein</fullName>
    </submittedName>
</protein>
<dbReference type="InterPro" id="IPR036259">
    <property type="entry name" value="MFS_trans_sf"/>
</dbReference>
<evidence type="ECO:0000313" key="3">
    <source>
        <dbReference type="EMBL" id="KND86814.1"/>
    </source>
</evidence>
<feature type="compositionally biased region" description="Basic and acidic residues" evidence="1">
    <location>
        <begin position="159"/>
        <end position="182"/>
    </location>
</feature>
<feature type="region of interest" description="Disordered" evidence="1">
    <location>
        <begin position="107"/>
        <end position="186"/>
    </location>
</feature>
<name>A0A0L0MYF2_TOLOC</name>
<dbReference type="EMBL" id="LFRF01000048">
    <property type="protein sequence ID" value="KND86814.1"/>
    <property type="molecule type" value="Genomic_DNA"/>
</dbReference>
<evidence type="ECO:0000313" key="4">
    <source>
        <dbReference type="Proteomes" id="UP000036947"/>
    </source>
</evidence>
<dbReference type="OrthoDB" id="5399138at2759"/>
<keyword evidence="2" id="KW-1133">Transmembrane helix</keyword>
<dbReference type="Proteomes" id="UP000036947">
    <property type="component" value="Unassembled WGS sequence"/>
</dbReference>
<accession>A0A0L0MYF2</accession>
<feature type="compositionally biased region" description="Acidic residues" evidence="1">
    <location>
        <begin position="143"/>
        <end position="158"/>
    </location>
</feature>
<evidence type="ECO:0000256" key="1">
    <source>
        <dbReference type="SAM" id="MobiDB-lite"/>
    </source>
</evidence>
<feature type="compositionally biased region" description="Polar residues" evidence="1">
    <location>
        <begin position="411"/>
        <end position="430"/>
    </location>
</feature>
<keyword evidence="4" id="KW-1185">Reference proteome</keyword>